<dbReference type="PANTHER" id="PTHR43689:SF8">
    <property type="entry name" value="ALPHA_BETA-HYDROLASES SUPERFAMILY PROTEIN"/>
    <property type="match status" value="1"/>
</dbReference>
<dbReference type="Pfam" id="PF12697">
    <property type="entry name" value="Abhydrolase_6"/>
    <property type="match status" value="1"/>
</dbReference>
<dbReference type="InterPro" id="IPR000073">
    <property type="entry name" value="AB_hydrolase_1"/>
</dbReference>
<dbReference type="Proteomes" id="UP000636960">
    <property type="component" value="Unassembled WGS sequence"/>
</dbReference>
<keyword evidence="2" id="KW-0378">Hydrolase</keyword>
<evidence type="ECO:0000313" key="2">
    <source>
        <dbReference type="EMBL" id="GIE96842.1"/>
    </source>
</evidence>
<dbReference type="SUPFAM" id="SSF53474">
    <property type="entry name" value="alpha/beta-Hydrolases"/>
    <property type="match status" value="1"/>
</dbReference>
<dbReference type="PANTHER" id="PTHR43689">
    <property type="entry name" value="HYDROLASE"/>
    <property type="match status" value="1"/>
</dbReference>
<reference evidence="2" key="1">
    <citation type="submission" date="2021-01" db="EMBL/GenBank/DDBJ databases">
        <title>Whole genome shotgun sequence of Actinoplanes rishiriensis NBRC 108556.</title>
        <authorList>
            <person name="Komaki H."/>
            <person name="Tamura T."/>
        </authorList>
    </citation>
    <scope>NUCLEOTIDE SEQUENCE</scope>
    <source>
        <strain evidence="2">NBRC 108556</strain>
    </source>
</reference>
<protein>
    <submittedName>
        <fullName evidence="2">Alpha/beta hydrolase</fullName>
    </submittedName>
</protein>
<feature type="domain" description="AB hydrolase-1" evidence="1">
    <location>
        <begin position="27"/>
        <end position="244"/>
    </location>
</feature>
<dbReference type="EMBL" id="BOMV01000051">
    <property type="protein sequence ID" value="GIE96842.1"/>
    <property type="molecule type" value="Genomic_DNA"/>
</dbReference>
<comment type="caution">
    <text evidence="2">The sequence shown here is derived from an EMBL/GenBank/DDBJ whole genome shotgun (WGS) entry which is preliminary data.</text>
</comment>
<dbReference type="InterPro" id="IPR029058">
    <property type="entry name" value="AB_hydrolase_fold"/>
</dbReference>
<gene>
    <name evidence="2" type="ORF">Ari01nite_43070</name>
</gene>
<evidence type="ECO:0000259" key="1">
    <source>
        <dbReference type="Pfam" id="PF12697"/>
    </source>
</evidence>
<dbReference type="GO" id="GO:0016787">
    <property type="term" value="F:hydrolase activity"/>
    <property type="evidence" value="ECO:0007669"/>
    <property type="project" value="UniProtKB-KW"/>
</dbReference>
<sequence length="252" mass="25570">MGDVGLREAGRMTELRVLRGGEQRPLVLLLHGLGATADVWAGLTALLGDTSWAAPDLPGHGRSAPLDSYTFARVADSVAHLVDPGGTVVVGHSFGGVVGLHLADLPGVRAVVGLGIKVAWTDEELGRAATLAGKEAVVFPAREQAMARCLKVAGLDGLVSDLDAGVAETDGGWRLALDNRAFGVGEPGVAGLIAATGTPVVLARGEHDSMVSDAQLRGVARATCATVSLPGLGHNAHVEGPTALLSLLPTGQ</sequence>
<organism evidence="2 3">
    <name type="scientific">Paractinoplanes rishiriensis</name>
    <dbReference type="NCBI Taxonomy" id="1050105"/>
    <lineage>
        <taxon>Bacteria</taxon>
        <taxon>Bacillati</taxon>
        <taxon>Actinomycetota</taxon>
        <taxon>Actinomycetes</taxon>
        <taxon>Micromonosporales</taxon>
        <taxon>Micromonosporaceae</taxon>
        <taxon>Paractinoplanes</taxon>
    </lineage>
</organism>
<keyword evidence="3" id="KW-1185">Reference proteome</keyword>
<dbReference type="Gene3D" id="3.40.50.1820">
    <property type="entry name" value="alpha/beta hydrolase"/>
    <property type="match status" value="1"/>
</dbReference>
<proteinExistence type="predicted"/>
<accession>A0A919K0B1</accession>
<name>A0A919K0B1_9ACTN</name>
<dbReference type="AlphaFoldDB" id="A0A919K0B1"/>
<evidence type="ECO:0000313" key="3">
    <source>
        <dbReference type="Proteomes" id="UP000636960"/>
    </source>
</evidence>